<reference evidence="12" key="1">
    <citation type="submission" date="2023-03" db="EMBL/GenBank/DDBJ databases">
        <title>Emydomyces testavorans Genome Sequence.</title>
        <authorList>
            <person name="Hoyer L."/>
        </authorList>
    </citation>
    <scope>NUCLEOTIDE SEQUENCE</scope>
    <source>
        <strain evidence="12">16-2883</strain>
    </source>
</reference>
<dbReference type="PANTHER" id="PTHR12860:SF0">
    <property type="entry name" value="SIGNAL RECOGNITION PARTICLE SUBUNIT SRP68"/>
    <property type="match status" value="1"/>
</dbReference>
<feature type="region of interest" description="Disordered" evidence="11">
    <location>
        <begin position="597"/>
        <end position="616"/>
    </location>
</feature>
<proteinExistence type="inferred from homology"/>
<evidence type="ECO:0000256" key="2">
    <source>
        <dbReference type="ARBA" id="ARBA00004604"/>
    </source>
</evidence>
<dbReference type="PANTHER" id="PTHR12860">
    <property type="entry name" value="SIGNAL RECOGNITION PARTICLE 68 KDA PROTEIN"/>
    <property type="match status" value="1"/>
</dbReference>
<dbReference type="InterPro" id="IPR026258">
    <property type="entry name" value="SRP68"/>
</dbReference>
<dbReference type="InterPro" id="IPR034652">
    <property type="entry name" value="SRP68-RBD"/>
</dbReference>
<dbReference type="GO" id="GO:0006614">
    <property type="term" value="P:SRP-dependent cotranslational protein targeting to membrane"/>
    <property type="evidence" value="ECO:0007669"/>
    <property type="project" value="InterPro"/>
</dbReference>
<sequence length="616" mass="68279">MNITDYIVSQRADALLIGDYNTYRAQLSRRLHTLRKRLGRTTPKGKKYTGRSQVTAEDVAKNSEFVHLFLICAERGWASAMHMRSVHSADPSRKGIAGSTRRHIISRLNKATTYAKELVRLLEDQPTTGTSSIDLLEARAYLASLCATFWMEKQRWEQCLRQNSLARVIYTAVQRKTDREVFRDLLSGTIDPGIRYAAYQLQIPRSTPLNTISIQHFPGDAKVRAEVEAVDPESLCEKGGENTATADRSSQDLPETITWRSRTVKLEDASIAQALGAAAAAESQLSTWMSSPIGQNASHKEKAANYDNVIIASQDAVDATKTAIDELSNEGVDQGDRRMQALQVTRTAVNYALVGWRVGRNRVLCGSEDGLHFTPEKLRTSKRLKTQQDFQVLKDESTGQKLARLRERVVLYDSSLQSLDSVRELPGVAGDIEFMKELDAIRHYFLALRSHTFLSNTKNALALFVQASALTSKCLSVCKASASNFETPLRLDVSEQQAKALSTQLQQLICQYRGIVEIEKLSSETTAAAECSALPSLLDRLGEYPPNGPNLSNLVSYPPKIEPVPVKPLFLDVAWNYIDYPREAKRAVDAREPAAAAAAAGGKPEAKKKGWFGFGR</sequence>
<evidence type="ECO:0000313" key="13">
    <source>
        <dbReference type="Proteomes" id="UP001219355"/>
    </source>
</evidence>
<comment type="subcellular location">
    <subcellularLocation>
        <location evidence="1 10">Cytoplasm</location>
    </subcellularLocation>
    <subcellularLocation>
        <location evidence="2">Nucleus</location>
        <location evidence="2">Nucleolus</location>
    </subcellularLocation>
</comment>
<evidence type="ECO:0000256" key="6">
    <source>
        <dbReference type="ARBA" id="ARBA00023135"/>
    </source>
</evidence>
<dbReference type="PIRSF" id="PIRSF038995">
    <property type="entry name" value="SRP68"/>
    <property type="match status" value="1"/>
</dbReference>
<comment type="similarity">
    <text evidence="3 10">Belongs to the SRP68 family.</text>
</comment>
<evidence type="ECO:0000313" key="12">
    <source>
        <dbReference type="EMBL" id="WEW57305.1"/>
    </source>
</evidence>
<evidence type="ECO:0000256" key="3">
    <source>
        <dbReference type="ARBA" id="ARBA00009352"/>
    </source>
</evidence>
<dbReference type="AlphaFoldDB" id="A0AAF0DGF1"/>
<dbReference type="Gene3D" id="1.10.3450.40">
    <property type="entry name" value="Signal recognition particle, SRP68 subunit, RNA-binding domain"/>
    <property type="match status" value="1"/>
</dbReference>
<evidence type="ECO:0000256" key="5">
    <source>
        <dbReference type="ARBA" id="ARBA00022884"/>
    </source>
</evidence>
<dbReference type="Proteomes" id="UP001219355">
    <property type="component" value="Chromosome 2"/>
</dbReference>
<gene>
    <name evidence="12" type="primary">SRP68</name>
    <name evidence="12" type="ORF">PRK78_002770</name>
</gene>
<keyword evidence="7" id="KW-0539">Nucleus</keyword>
<dbReference type="GO" id="GO:0005047">
    <property type="term" value="F:signal recognition particle binding"/>
    <property type="evidence" value="ECO:0007669"/>
    <property type="project" value="InterPro"/>
</dbReference>
<keyword evidence="5 10" id="KW-0694">RNA-binding</keyword>
<evidence type="ECO:0000256" key="4">
    <source>
        <dbReference type="ARBA" id="ARBA00022490"/>
    </source>
</evidence>
<evidence type="ECO:0000256" key="8">
    <source>
        <dbReference type="ARBA" id="ARBA00023274"/>
    </source>
</evidence>
<organism evidence="12 13">
    <name type="scientific">Emydomyces testavorans</name>
    <dbReference type="NCBI Taxonomy" id="2070801"/>
    <lineage>
        <taxon>Eukaryota</taxon>
        <taxon>Fungi</taxon>
        <taxon>Dikarya</taxon>
        <taxon>Ascomycota</taxon>
        <taxon>Pezizomycotina</taxon>
        <taxon>Eurotiomycetes</taxon>
        <taxon>Eurotiomycetidae</taxon>
        <taxon>Onygenales</taxon>
        <taxon>Nannizziopsiaceae</taxon>
        <taxon>Emydomyces</taxon>
    </lineage>
</organism>
<evidence type="ECO:0000256" key="11">
    <source>
        <dbReference type="SAM" id="MobiDB-lite"/>
    </source>
</evidence>
<dbReference type="InterPro" id="IPR038253">
    <property type="entry name" value="SRP68_N_sf"/>
</dbReference>
<evidence type="ECO:0000256" key="9">
    <source>
        <dbReference type="ARBA" id="ARBA00029498"/>
    </source>
</evidence>
<dbReference type="CDD" id="cd15481">
    <property type="entry name" value="SRP68-RBD"/>
    <property type="match status" value="1"/>
</dbReference>
<keyword evidence="4 10" id="KW-0963">Cytoplasm</keyword>
<name>A0AAF0DGF1_9EURO</name>
<dbReference type="GO" id="GO:0008312">
    <property type="term" value="F:7S RNA binding"/>
    <property type="evidence" value="ECO:0007669"/>
    <property type="project" value="InterPro"/>
</dbReference>
<dbReference type="GO" id="GO:0005786">
    <property type="term" value="C:signal recognition particle, endoplasmic reticulum targeting"/>
    <property type="evidence" value="ECO:0007669"/>
    <property type="project" value="UniProtKB-KW"/>
</dbReference>
<keyword evidence="8 10" id="KW-0687">Ribonucleoprotein</keyword>
<keyword evidence="6 10" id="KW-0733">Signal recognition particle</keyword>
<dbReference type="EMBL" id="CP120628">
    <property type="protein sequence ID" value="WEW57305.1"/>
    <property type="molecule type" value="Genomic_DNA"/>
</dbReference>
<dbReference type="Pfam" id="PF16969">
    <property type="entry name" value="SRP68"/>
    <property type="match status" value="1"/>
</dbReference>
<dbReference type="GO" id="GO:0005730">
    <property type="term" value="C:nucleolus"/>
    <property type="evidence" value="ECO:0007669"/>
    <property type="project" value="UniProtKB-SubCell"/>
</dbReference>
<evidence type="ECO:0000256" key="1">
    <source>
        <dbReference type="ARBA" id="ARBA00004496"/>
    </source>
</evidence>
<keyword evidence="13" id="KW-1185">Reference proteome</keyword>
<comment type="function">
    <text evidence="10">Component of the signal recognition particle (SRP) complex, a ribonucleoprotein complex that mediates the cotranslational targeting of secretory and membrane proteins to the endoplasmic reticulum (ER). The SRP complex interacts with the signal sequence in nascent secretory and membrane proteins and directs them to the membrane of the ER.</text>
</comment>
<evidence type="ECO:0000256" key="10">
    <source>
        <dbReference type="PIRNR" id="PIRNR038995"/>
    </source>
</evidence>
<protein>
    <recommendedName>
        <fullName evidence="9 10">Signal recognition particle subunit SRP68</fullName>
        <shortName evidence="10">SRP68</shortName>
    </recommendedName>
</protein>
<dbReference type="GO" id="GO:0030942">
    <property type="term" value="F:endoplasmic reticulum signal peptide binding"/>
    <property type="evidence" value="ECO:0007669"/>
    <property type="project" value="InterPro"/>
</dbReference>
<evidence type="ECO:0000256" key="7">
    <source>
        <dbReference type="ARBA" id="ARBA00023242"/>
    </source>
</evidence>
<accession>A0AAF0DGF1</accession>